<evidence type="ECO:0000313" key="3">
    <source>
        <dbReference type="Proteomes" id="UP000178425"/>
    </source>
</evidence>
<sequence length="393" mass="44781">MRTSYSNIQTFKQCPQKFKFQVIDKIKATKTVHTVFGSSVHAALKFMFSHDPVFPTMDEILANFTEAWATSVLKIVPALDNKLISIYEESGKSLLKNFYKNNPPWNFSVVDTESKFELPIEDSNGGVHVLAGIIDRVDKLSDGVYEIIDYKTNRKLPSQGAVDGDLQMSIYHMALNRRWPSLDPAKIKLSLYFLKHGEKISSSRESSSIAATKDAVLATIKQMEKNIAENAFPAIISILCDYCAYKPICPAWKHLYKKADISAPDEAQLQQVLQEYFAIKESETNNDKRVKDLQAIIKAYMEANKVDRVFDERGYYVSKKLQQRFKYDFDKVKAILAEANLMDKWNAILEADEKKLKEIMVSLPYSIRDQISAQKNLSKEFITLTASIKPAKK</sequence>
<reference evidence="2 3" key="1">
    <citation type="journal article" date="2016" name="Nat. Commun.">
        <title>Thousands of microbial genomes shed light on interconnected biogeochemical processes in an aquifer system.</title>
        <authorList>
            <person name="Anantharaman K."/>
            <person name="Brown C.T."/>
            <person name="Hug L.A."/>
            <person name="Sharon I."/>
            <person name="Castelle C.J."/>
            <person name="Probst A.J."/>
            <person name="Thomas B.C."/>
            <person name="Singh A."/>
            <person name="Wilkins M.J."/>
            <person name="Karaoz U."/>
            <person name="Brodie E.L."/>
            <person name="Williams K.H."/>
            <person name="Hubbard S.S."/>
            <person name="Banfield J.F."/>
        </authorList>
    </citation>
    <scope>NUCLEOTIDE SEQUENCE [LARGE SCALE GENOMIC DNA]</scope>
</reference>
<dbReference type="AlphaFoldDB" id="A0A1F5WRU1"/>
<dbReference type="InterPro" id="IPR011604">
    <property type="entry name" value="PDDEXK-like_dom_sf"/>
</dbReference>
<gene>
    <name evidence="2" type="ORF">A2W54_04370</name>
</gene>
<evidence type="ECO:0000259" key="1">
    <source>
        <dbReference type="Pfam" id="PF12705"/>
    </source>
</evidence>
<dbReference type="Pfam" id="PF12705">
    <property type="entry name" value="PDDEXK_1"/>
    <property type="match status" value="1"/>
</dbReference>
<dbReference type="EMBL" id="MFHI01000030">
    <property type="protein sequence ID" value="OGF78297.1"/>
    <property type="molecule type" value="Genomic_DNA"/>
</dbReference>
<organism evidence="2 3">
    <name type="scientific">Candidatus Giovannonibacteria bacterium RIFCSPHIGHO2_02_43_13</name>
    <dbReference type="NCBI Taxonomy" id="1798330"/>
    <lineage>
        <taxon>Bacteria</taxon>
        <taxon>Candidatus Giovannoniibacteriota</taxon>
    </lineage>
</organism>
<dbReference type="InterPro" id="IPR011335">
    <property type="entry name" value="Restrct_endonuc-II-like"/>
</dbReference>
<accession>A0A1F5WRU1</accession>
<evidence type="ECO:0000313" key="2">
    <source>
        <dbReference type="EMBL" id="OGF78297.1"/>
    </source>
</evidence>
<dbReference type="Gene3D" id="3.90.320.10">
    <property type="match status" value="1"/>
</dbReference>
<proteinExistence type="predicted"/>
<dbReference type="Proteomes" id="UP000178425">
    <property type="component" value="Unassembled WGS sequence"/>
</dbReference>
<dbReference type="SUPFAM" id="SSF52980">
    <property type="entry name" value="Restriction endonuclease-like"/>
    <property type="match status" value="1"/>
</dbReference>
<dbReference type="InterPro" id="IPR038726">
    <property type="entry name" value="PDDEXK_AddAB-type"/>
</dbReference>
<name>A0A1F5WRU1_9BACT</name>
<protein>
    <recommendedName>
        <fullName evidence="1">PD-(D/E)XK endonuclease-like domain-containing protein</fullName>
    </recommendedName>
</protein>
<comment type="caution">
    <text evidence="2">The sequence shown here is derived from an EMBL/GenBank/DDBJ whole genome shotgun (WGS) entry which is preliminary data.</text>
</comment>
<feature type="domain" description="PD-(D/E)XK endonuclease-like" evidence="1">
    <location>
        <begin position="3"/>
        <end position="250"/>
    </location>
</feature>